<organism evidence="2 3">
    <name type="scientific">Quercus suber</name>
    <name type="common">Cork oak</name>
    <dbReference type="NCBI Taxonomy" id="58331"/>
    <lineage>
        <taxon>Eukaryota</taxon>
        <taxon>Viridiplantae</taxon>
        <taxon>Streptophyta</taxon>
        <taxon>Embryophyta</taxon>
        <taxon>Tracheophyta</taxon>
        <taxon>Spermatophyta</taxon>
        <taxon>Magnoliopsida</taxon>
        <taxon>eudicotyledons</taxon>
        <taxon>Gunneridae</taxon>
        <taxon>Pentapetalae</taxon>
        <taxon>rosids</taxon>
        <taxon>fabids</taxon>
        <taxon>Fagales</taxon>
        <taxon>Fagaceae</taxon>
        <taxon>Quercus</taxon>
    </lineage>
</organism>
<evidence type="ECO:0000313" key="3">
    <source>
        <dbReference type="Proteomes" id="UP000237347"/>
    </source>
</evidence>
<feature type="domain" description="Zinc knuckle CX2CX4HX4C" evidence="1">
    <location>
        <begin position="102"/>
        <end position="132"/>
    </location>
</feature>
<protein>
    <recommendedName>
        <fullName evidence="1">Zinc knuckle CX2CX4HX4C domain-containing protein</fullName>
    </recommendedName>
</protein>
<dbReference type="EMBL" id="PKMF04000157">
    <property type="protein sequence ID" value="KAK7846346.1"/>
    <property type="molecule type" value="Genomic_DNA"/>
</dbReference>
<reference evidence="2 3" key="1">
    <citation type="journal article" date="2018" name="Sci. Data">
        <title>The draft genome sequence of cork oak.</title>
        <authorList>
            <person name="Ramos A.M."/>
            <person name="Usie A."/>
            <person name="Barbosa P."/>
            <person name="Barros P.M."/>
            <person name="Capote T."/>
            <person name="Chaves I."/>
            <person name="Simoes F."/>
            <person name="Abreu I."/>
            <person name="Carrasquinho I."/>
            <person name="Faro C."/>
            <person name="Guimaraes J.B."/>
            <person name="Mendonca D."/>
            <person name="Nobrega F."/>
            <person name="Rodrigues L."/>
            <person name="Saibo N.J.M."/>
            <person name="Varela M.C."/>
            <person name="Egas C."/>
            <person name="Matos J."/>
            <person name="Miguel C.M."/>
            <person name="Oliveira M.M."/>
            <person name="Ricardo C.P."/>
            <person name="Goncalves S."/>
        </authorList>
    </citation>
    <scope>NUCLEOTIDE SEQUENCE [LARGE SCALE GENOMIC DNA]</scope>
    <source>
        <strain evidence="3">cv. HL8</strain>
    </source>
</reference>
<gene>
    <name evidence="2" type="ORF">CFP56_008132</name>
</gene>
<dbReference type="Proteomes" id="UP000237347">
    <property type="component" value="Unassembled WGS sequence"/>
</dbReference>
<dbReference type="AlphaFoldDB" id="A0AAW0L684"/>
<accession>A0AAW0L684</accession>
<evidence type="ECO:0000259" key="1">
    <source>
        <dbReference type="Pfam" id="PF14392"/>
    </source>
</evidence>
<dbReference type="InterPro" id="IPR025836">
    <property type="entry name" value="Zn_knuckle_CX2CX4HX4C"/>
</dbReference>
<proteinExistence type="predicted"/>
<name>A0AAW0L684_QUESU</name>
<comment type="caution">
    <text evidence="2">The sequence shown here is derived from an EMBL/GenBank/DDBJ whole genome shotgun (WGS) entry which is preliminary data.</text>
</comment>
<sequence>MDDLTGQCARLSLHTKECQTIPLNSVIENKGRVLVVKLFTKRRVNVESLARTLKSIRMNKAIALAIGNTIGSVEQVDTSPSGECQGRCVRPLCRGWYVDLGGSDPHQISFQYECLLVFCYWCSLLNHDEKDYRLVADSGESL</sequence>
<keyword evidence="3" id="KW-1185">Reference proteome</keyword>
<evidence type="ECO:0000313" key="2">
    <source>
        <dbReference type="EMBL" id="KAK7846346.1"/>
    </source>
</evidence>
<dbReference type="Pfam" id="PF14392">
    <property type="entry name" value="zf-CCHC_4"/>
    <property type="match status" value="1"/>
</dbReference>